<reference evidence="4" key="1">
    <citation type="submission" date="2025-08" db="UniProtKB">
        <authorList>
            <consortium name="RefSeq"/>
        </authorList>
    </citation>
    <scope>IDENTIFICATION</scope>
    <source>
        <tissue evidence="4">Fruit stalk</tissue>
    </source>
</reference>
<evidence type="ECO:0000256" key="2">
    <source>
        <dbReference type="SAM" id="Phobius"/>
    </source>
</evidence>
<keyword evidence="2" id="KW-0472">Membrane</keyword>
<feature type="region of interest" description="Disordered" evidence="1">
    <location>
        <begin position="107"/>
        <end position="127"/>
    </location>
</feature>
<organism evidence="3 4">
    <name type="scientific">Durio zibethinus</name>
    <name type="common">Durian</name>
    <dbReference type="NCBI Taxonomy" id="66656"/>
    <lineage>
        <taxon>Eukaryota</taxon>
        <taxon>Viridiplantae</taxon>
        <taxon>Streptophyta</taxon>
        <taxon>Embryophyta</taxon>
        <taxon>Tracheophyta</taxon>
        <taxon>Spermatophyta</taxon>
        <taxon>Magnoliopsida</taxon>
        <taxon>eudicotyledons</taxon>
        <taxon>Gunneridae</taxon>
        <taxon>Pentapetalae</taxon>
        <taxon>rosids</taxon>
        <taxon>malvids</taxon>
        <taxon>Malvales</taxon>
        <taxon>Malvaceae</taxon>
        <taxon>Helicteroideae</taxon>
        <taxon>Durio</taxon>
    </lineage>
</organism>
<evidence type="ECO:0000256" key="1">
    <source>
        <dbReference type="SAM" id="MobiDB-lite"/>
    </source>
</evidence>
<dbReference type="AlphaFoldDB" id="A0A6P5Z1B3"/>
<accession>A0A6P5Z1B3</accession>
<gene>
    <name evidence="4" type="primary">LOC111296210</name>
</gene>
<dbReference type="RefSeq" id="XP_022746111.1">
    <property type="nucleotide sequence ID" value="XM_022890376.1"/>
</dbReference>
<keyword evidence="2" id="KW-1133">Transmembrane helix</keyword>
<dbReference type="GeneID" id="111296210"/>
<evidence type="ECO:0000313" key="4">
    <source>
        <dbReference type="RefSeq" id="XP_022746111.1"/>
    </source>
</evidence>
<evidence type="ECO:0000313" key="3">
    <source>
        <dbReference type="Proteomes" id="UP000515121"/>
    </source>
</evidence>
<feature type="transmembrane region" description="Helical" evidence="2">
    <location>
        <begin position="41"/>
        <end position="63"/>
    </location>
</feature>
<name>A0A6P5Z1B3_DURZI</name>
<protein>
    <submittedName>
        <fullName evidence="4">Uncharacterized protein LOC111296210 isoform X4</fullName>
    </submittedName>
</protein>
<keyword evidence="2" id="KW-0812">Transmembrane</keyword>
<dbReference type="Proteomes" id="UP000515121">
    <property type="component" value="Unplaced"/>
</dbReference>
<sequence length="232" mass="26077">MEDISGVFSWELQHLSKRSSETCSDDDEDILVSFSCTTSQIILQLLLFFVIDGSVKLIIFVFVDDPDYDFQDIPGLVADRRSTSHALLQEWDSVSLLYPQSNNQPAITSGVVPNHTNGSTSQACQPPNIPNAALLKRNFSSLSEPERVQRKKKSDQLYRDKCKADPVQLENEKLKDENASLRKYANLNGYLPLLAEENANLKIENKVLKVQNDALCGKIISENDKKCEQNTI</sequence>
<feature type="compositionally biased region" description="Polar residues" evidence="1">
    <location>
        <begin position="114"/>
        <end position="125"/>
    </location>
</feature>
<keyword evidence="3" id="KW-1185">Reference proteome</keyword>
<proteinExistence type="predicted"/>